<evidence type="ECO:0000313" key="11">
    <source>
        <dbReference type="Proteomes" id="UP000679008"/>
    </source>
</evidence>
<evidence type="ECO:0000313" key="10">
    <source>
        <dbReference type="EMBL" id="MBQ0908984.1"/>
    </source>
</evidence>
<keyword evidence="11" id="KW-1185">Reference proteome</keyword>
<dbReference type="SMART" id="SM00091">
    <property type="entry name" value="PAS"/>
    <property type="match status" value="1"/>
</dbReference>
<dbReference type="NCBIfam" id="TIGR00229">
    <property type="entry name" value="sensory_box"/>
    <property type="match status" value="1"/>
</dbReference>
<evidence type="ECO:0000256" key="3">
    <source>
        <dbReference type="ARBA" id="ARBA00022553"/>
    </source>
</evidence>
<dbReference type="EC" id="2.7.13.3" evidence="2"/>
<reference evidence="10 11" key="1">
    <citation type="submission" date="2021-04" db="EMBL/GenBank/DDBJ databases">
        <title>Description of novel Flavobacterium sp. F-328.</title>
        <authorList>
            <person name="Saticioglu I.B."/>
        </authorList>
    </citation>
    <scope>NUCLEOTIDE SEQUENCE [LARGE SCALE GENOMIC DNA]</scope>
    <source>
        <strain evidence="10 11">F-328</strain>
    </source>
</reference>
<gene>
    <name evidence="10" type="ORF">KBJ98_09750</name>
</gene>
<dbReference type="GO" id="GO:0016301">
    <property type="term" value="F:kinase activity"/>
    <property type="evidence" value="ECO:0007669"/>
    <property type="project" value="UniProtKB-KW"/>
</dbReference>
<dbReference type="Proteomes" id="UP000679008">
    <property type="component" value="Unassembled WGS sequence"/>
</dbReference>
<accession>A0ABS5D4P2</accession>
<dbReference type="InterPro" id="IPR003594">
    <property type="entry name" value="HATPase_dom"/>
</dbReference>
<dbReference type="PROSITE" id="PS50112">
    <property type="entry name" value="PAS"/>
    <property type="match status" value="1"/>
</dbReference>
<evidence type="ECO:0000256" key="7">
    <source>
        <dbReference type="SAM" id="Coils"/>
    </source>
</evidence>
<dbReference type="SMART" id="SM00388">
    <property type="entry name" value="HisKA"/>
    <property type="match status" value="1"/>
</dbReference>
<keyword evidence="7" id="KW-0175">Coiled coil</keyword>
<dbReference type="Gene3D" id="1.10.287.130">
    <property type="match status" value="1"/>
</dbReference>
<dbReference type="Gene3D" id="3.30.450.20">
    <property type="entry name" value="PAS domain"/>
    <property type="match status" value="1"/>
</dbReference>
<evidence type="ECO:0000256" key="1">
    <source>
        <dbReference type="ARBA" id="ARBA00000085"/>
    </source>
</evidence>
<dbReference type="InterPro" id="IPR036097">
    <property type="entry name" value="HisK_dim/P_sf"/>
</dbReference>
<protein>
    <recommendedName>
        <fullName evidence="2">histidine kinase</fullName>
        <ecNumber evidence="2">2.7.13.3</ecNumber>
    </recommendedName>
</protein>
<evidence type="ECO:0000256" key="2">
    <source>
        <dbReference type="ARBA" id="ARBA00012438"/>
    </source>
</evidence>
<dbReference type="InterPro" id="IPR005467">
    <property type="entry name" value="His_kinase_dom"/>
</dbReference>
<dbReference type="Pfam" id="PF02518">
    <property type="entry name" value="HATPase_c"/>
    <property type="match status" value="1"/>
</dbReference>
<comment type="catalytic activity">
    <reaction evidence="1">
        <text>ATP + protein L-histidine = ADP + protein N-phospho-L-histidine.</text>
        <dbReference type="EC" id="2.7.13.3"/>
    </reaction>
</comment>
<dbReference type="InterPro" id="IPR003661">
    <property type="entry name" value="HisK_dim/P_dom"/>
</dbReference>
<dbReference type="InterPro" id="IPR035965">
    <property type="entry name" value="PAS-like_dom_sf"/>
</dbReference>
<dbReference type="InterPro" id="IPR036890">
    <property type="entry name" value="HATPase_C_sf"/>
</dbReference>
<dbReference type="PROSITE" id="PS50109">
    <property type="entry name" value="HIS_KIN"/>
    <property type="match status" value="1"/>
</dbReference>
<organism evidence="10 11">
    <name type="scientific">Flavobacterium erciyesense</name>
    <dbReference type="NCBI Taxonomy" id="2825842"/>
    <lineage>
        <taxon>Bacteria</taxon>
        <taxon>Pseudomonadati</taxon>
        <taxon>Bacteroidota</taxon>
        <taxon>Flavobacteriia</taxon>
        <taxon>Flavobacteriales</taxon>
        <taxon>Flavobacteriaceae</taxon>
        <taxon>Flavobacterium</taxon>
    </lineage>
</organism>
<dbReference type="Gene3D" id="3.30.565.10">
    <property type="entry name" value="Histidine kinase-like ATPase, C-terminal domain"/>
    <property type="match status" value="1"/>
</dbReference>
<comment type="caution">
    <text evidence="10">The sequence shown here is derived from an EMBL/GenBank/DDBJ whole genome shotgun (WGS) entry which is preliminary data.</text>
</comment>
<dbReference type="PANTHER" id="PTHR43711">
    <property type="entry name" value="TWO-COMPONENT HISTIDINE KINASE"/>
    <property type="match status" value="1"/>
</dbReference>
<feature type="domain" description="PAS" evidence="9">
    <location>
        <begin position="3"/>
        <end position="55"/>
    </location>
</feature>
<keyword evidence="6" id="KW-0902">Two-component regulatory system</keyword>
<dbReference type="Pfam" id="PF00512">
    <property type="entry name" value="HisKA"/>
    <property type="match status" value="1"/>
</dbReference>
<dbReference type="SUPFAM" id="SSF55874">
    <property type="entry name" value="ATPase domain of HSP90 chaperone/DNA topoisomerase II/histidine kinase"/>
    <property type="match status" value="1"/>
</dbReference>
<proteinExistence type="predicted"/>
<evidence type="ECO:0000259" key="8">
    <source>
        <dbReference type="PROSITE" id="PS50109"/>
    </source>
</evidence>
<dbReference type="SMART" id="SM00387">
    <property type="entry name" value="HATPase_c"/>
    <property type="match status" value="1"/>
</dbReference>
<feature type="domain" description="Histidine kinase" evidence="8">
    <location>
        <begin position="180"/>
        <end position="396"/>
    </location>
</feature>
<keyword evidence="3" id="KW-0597">Phosphoprotein</keyword>
<dbReference type="InterPro" id="IPR004358">
    <property type="entry name" value="Sig_transdc_His_kin-like_C"/>
</dbReference>
<sequence length="398" mass="44514">MKKASLMHALVHNAIDGIITIDDHGIVASINPTACRLFGYKEAEVLGNNVSLLMPMPEKEKHDFYLKQYKATGNAHIIGIGRELIGKAKNGTLFPFKLGVSEVEYANKKIFIGFIHDLTQQKIDEARLKEYASHLKELVEERTKTLNKTIKALEKSREKVRQTLEKEKTLSHLKNRFLSMASHEFRTPLSTVHLSASLIEKYAEAYGNANITKHVGKIVNSVTNLTTVLNDFLYIEQLEIGKVVPRETCFDLVLLASEITEEMQLLAKPKQKIIYSHSGEVQEINLDKNLLKNCLINLISNAIKYSNDTGCIALTTEIDDQQCIIKVKDDGIGIPIDDQPHLFEPFFRAHNTGTIPGTGLGLNIVARYIALMRGQVSCSSSTEKGSIFTLTFSKLCEK</sequence>
<dbReference type="PRINTS" id="PR00344">
    <property type="entry name" value="BCTRLSENSOR"/>
</dbReference>
<evidence type="ECO:0000256" key="4">
    <source>
        <dbReference type="ARBA" id="ARBA00022679"/>
    </source>
</evidence>
<dbReference type="CDD" id="cd00130">
    <property type="entry name" value="PAS"/>
    <property type="match status" value="1"/>
</dbReference>
<dbReference type="RefSeq" id="WP_210790113.1">
    <property type="nucleotide sequence ID" value="NZ_JAGPXB010000008.1"/>
</dbReference>
<evidence type="ECO:0000256" key="6">
    <source>
        <dbReference type="ARBA" id="ARBA00023012"/>
    </source>
</evidence>
<dbReference type="InterPro" id="IPR050736">
    <property type="entry name" value="Sensor_HK_Regulatory"/>
</dbReference>
<feature type="coiled-coil region" evidence="7">
    <location>
        <begin position="136"/>
        <end position="170"/>
    </location>
</feature>
<dbReference type="EMBL" id="JAGPXB010000008">
    <property type="protein sequence ID" value="MBQ0908984.1"/>
    <property type="molecule type" value="Genomic_DNA"/>
</dbReference>
<dbReference type="CDD" id="cd00075">
    <property type="entry name" value="HATPase"/>
    <property type="match status" value="1"/>
</dbReference>
<dbReference type="SUPFAM" id="SSF47384">
    <property type="entry name" value="Homodimeric domain of signal transducing histidine kinase"/>
    <property type="match status" value="1"/>
</dbReference>
<dbReference type="Pfam" id="PF00989">
    <property type="entry name" value="PAS"/>
    <property type="match status" value="1"/>
</dbReference>
<dbReference type="InterPro" id="IPR013767">
    <property type="entry name" value="PAS_fold"/>
</dbReference>
<dbReference type="CDD" id="cd00082">
    <property type="entry name" value="HisKA"/>
    <property type="match status" value="1"/>
</dbReference>
<dbReference type="SUPFAM" id="SSF55785">
    <property type="entry name" value="PYP-like sensor domain (PAS domain)"/>
    <property type="match status" value="1"/>
</dbReference>
<evidence type="ECO:0000256" key="5">
    <source>
        <dbReference type="ARBA" id="ARBA00022777"/>
    </source>
</evidence>
<evidence type="ECO:0000259" key="9">
    <source>
        <dbReference type="PROSITE" id="PS50112"/>
    </source>
</evidence>
<name>A0ABS5D4P2_9FLAO</name>
<keyword evidence="4" id="KW-0808">Transferase</keyword>
<dbReference type="InterPro" id="IPR000014">
    <property type="entry name" value="PAS"/>
</dbReference>
<keyword evidence="5 10" id="KW-0418">Kinase</keyword>
<dbReference type="PANTHER" id="PTHR43711:SF26">
    <property type="entry name" value="SENSOR HISTIDINE KINASE RCSC"/>
    <property type="match status" value="1"/>
</dbReference>